<dbReference type="AlphaFoldDB" id="A0AAN6UKA6"/>
<dbReference type="Proteomes" id="UP001304895">
    <property type="component" value="Unassembled WGS sequence"/>
</dbReference>
<gene>
    <name evidence="1" type="ORF">BT67DRAFT_299054</name>
</gene>
<evidence type="ECO:0000313" key="1">
    <source>
        <dbReference type="EMBL" id="KAK4134592.1"/>
    </source>
</evidence>
<reference evidence="1" key="2">
    <citation type="submission" date="2023-05" db="EMBL/GenBank/DDBJ databases">
        <authorList>
            <consortium name="Lawrence Berkeley National Laboratory"/>
            <person name="Steindorff A."/>
            <person name="Hensen N."/>
            <person name="Bonometti L."/>
            <person name="Westerberg I."/>
            <person name="Brannstrom I.O."/>
            <person name="Guillou S."/>
            <person name="Cros-Aarteil S."/>
            <person name="Calhoun S."/>
            <person name="Haridas S."/>
            <person name="Kuo A."/>
            <person name="Mondo S."/>
            <person name="Pangilinan J."/>
            <person name="Riley R."/>
            <person name="Labutti K."/>
            <person name="Andreopoulos B."/>
            <person name="Lipzen A."/>
            <person name="Chen C."/>
            <person name="Yanf M."/>
            <person name="Daum C."/>
            <person name="Ng V."/>
            <person name="Clum A."/>
            <person name="Ohm R."/>
            <person name="Martin F."/>
            <person name="Silar P."/>
            <person name="Natvig D."/>
            <person name="Lalanne C."/>
            <person name="Gautier V."/>
            <person name="Ament-Velasquez S.L."/>
            <person name="Kruys A."/>
            <person name="Hutchinson M.I."/>
            <person name="Powell A.J."/>
            <person name="Barry K."/>
            <person name="Miller A.N."/>
            <person name="Grigoriev I.V."/>
            <person name="Debuchy R."/>
            <person name="Gladieux P."/>
            <person name="Thoren M.H."/>
            <person name="Johannesson H."/>
        </authorList>
    </citation>
    <scope>NUCLEOTIDE SEQUENCE</scope>
    <source>
        <strain evidence="1">CBS 123565</strain>
    </source>
</reference>
<keyword evidence="2" id="KW-1185">Reference proteome</keyword>
<evidence type="ECO:0000313" key="2">
    <source>
        <dbReference type="Proteomes" id="UP001304895"/>
    </source>
</evidence>
<sequence>MCCTAPDAVHLRRSYVVYVGNGRCWSCRSGYERLSAYVDSRLRESTARNGRSDISSPSTLQPGQVLPYSSLWHSPRILVATSCSVAVSIFPWSFLRDKKKGKTYIIGSLSPEYKRTMSGEGLASSLQILARRLRSFSLRLKLLVSKCPGWAAT</sequence>
<protein>
    <submittedName>
        <fullName evidence="1">Uncharacterized protein</fullName>
    </submittedName>
</protein>
<name>A0AAN6UKA6_9PEZI</name>
<dbReference type="EMBL" id="MU853408">
    <property type="protein sequence ID" value="KAK4134592.1"/>
    <property type="molecule type" value="Genomic_DNA"/>
</dbReference>
<organism evidence="1 2">
    <name type="scientific">Trichocladium antarcticum</name>
    <dbReference type="NCBI Taxonomy" id="1450529"/>
    <lineage>
        <taxon>Eukaryota</taxon>
        <taxon>Fungi</taxon>
        <taxon>Dikarya</taxon>
        <taxon>Ascomycota</taxon>
        <taxon>Pezizomycotina</taxon>
        <taxon>Sordariomycetes</taxon>
        <taxon>Sordariomycetidae</taxon>
        <taxon>Sordariales</taxon>
        <taxon>Chaetomiaceae</taxon>
        <taxon>Trichocladium</taxon>
    </lineage>
</organism>
<reference evidence="1" key="1">
    <citation type="journal article" date="2023" name="Mol. Phylogenet. Evol.">
        <title>Genome-scale phylogeny and comparative genomics of the fungal order Sordariales.</title>
        <authorList>
            <person name="Hensen N."/>
            <person name="Bonometti L."/>
            <person name="Westerberg I."/>
            <person name="Brannstrom I.O."/>
            <person name="Guillou S."/>
            <person name="Cros-Aarteil S."/>
            <person name="Calhoun S."/>
            <person name="Haridas S."/>
            <person name="Kuo A."/>
            <person name="Mondo S."/>
            <person name="Pangilinan J."/>
            <person name="Riley R."/>
            <person name="LaButti K."/>
            <person name="Andreopoulos B."/>
            <person name="Lipzen A."/>
            <person name="Chen C."/>
            <person name="Yan M."/>
            <person name="Daum C."/>
            <person name="Ng V."/>
            <person name="Clum A."/>
            <person name="Steindorff A."/>
            <person name="Ohm R.A."/>
            <person name="Martin F."/>
            <person name="Silar P."/>
            <person name="Natvig D.O."/>
            <person name="Lalanne C."/>
            <person name="Gautier V."/>
            <person name="Ament-Velasquez S.L."/>
            <person name="Kruys A."/>
            <person name="Hutchinson M.I."/>
            <person name="Powell A.J."/>
            <person name="Barry K."/>
            <person name="Miller A.N."/>
            <person name="Grigoriev I.V."/>
            <person name="Debuchy R."/>
            <person name="Gladieux P."/>
            <person name="Hiltunen Thoren M."/>
            <person name="Johannesson H."/>
        </authorList>
    </citation>
    <scope>NUCLEOTIDE SEQUENCE</scope>
    <source>
        <strain evidence="1">CBS 123565</strain>
    </source>
</reference>
<proteinExistence type="predicted"/>
<accession>A0AAN6UKA6</accession>
<comment type="caution">
    <text evidence="1">The sequence shown here is derived from an EMBL/GenBank/DDBJ whole genome shotgun (WGS) entry which is preliminary data.</text>
</comment>